<evidence type="ECO:0000313" key="2">
    <source>
        <dbReference type="Proteomes" id="UP001055114"/>
    </source>
</evidence>
<dbReference type="EMBL" id="BQNZ01000003">
    <property type="protein sequence ID" value="GKH73333.1"/>
    <property type="molecule type" value="Genomic_DNA"/>
</dbReference>
<comment type="caution">
    <text evidence="1">The sequence shown here is derived from an EMBL/GenBank/DDBJ whole genome shotgun (WGS) entry which is preliminary data.</text>
</comment>
<protein>
    <submittedName>
        <fullName evidence="1">Uncharacterized protein</fullName>
    </submittedName>
</protein>
<dbReference type="Proteomes" id="UP001055114">
    <property type="component" value="Unassembled WGS sequence"/>
</dbReference>
<reference evidence="1" key="1">
    <citation type="submission" date="2022-01" db="EMBL/GenBank/DDBJ databases">
        <title>Novel bile acid biosynthetic pathways are enriched in the microbiome of centenarians.</title>
        <authorList>
            <person name="Sato Y."/>
            <person name="Atarashi K."/>
            <person name="Plichta R.D."/>
            <person name="Arai Y."/>
            <person name="Sasajima S."/>
            <person name="Kearney M.S."/>
            <person name="Suda W."/>
            <person name="Takeshita K."/>
            <person name="Sasaki T."/>
            <person name="Okamoto S."/>
            <person name="Skelly N.A."/>
            <person name="Okamura Y."/>
            <person name="Vlamakis H."/>
            <person name="Li Y."/>
            <person name="Tanoue T."/>
            <person name="Takei H."/>
            <person name="Nittono H."/>
            <person name="Narushima S."/>
            <person name="Irie J."/>
            <person name="Itoh H."/>
            <person name="Moriya K."/>
            <person name="Sugiura Y."/>
            <person name="Suematsu M."/>
            <person name="Moritoki N."/>
            <person name="Shibata S."/>
            <person name="Littman R.D."/>
            <person name="Fischbach A.M."/>
            <person name="Uwamino Y."/>
            <person name="Inoue T."/>
            <person name="Honda A."/>
            <person name="Hattori M."/>
            <person name="Murai T."/>
            <person name="Xavier J.R."/>
            <person name="Hirose N."/>
            <person name="Honda K."/>
        </authorList>
    </citation>
    <scope>NUCLEOTIDE SEQUENCE</scope>
    <source>
        <strain evidence="1">CE91-St3</strain>
    </source>
</reference>
<name>A0AA37K8M4_9BACT</name>
<accession>A0AA37K8M4</accession>
<dbReference type="AlphaFoldDB" id="A0AA37K8M4"/>
<sequence length="351" mass="39303">MKAKKFIPLLFVAAALSSCDFTEDCDYFGWLRVENNWQGYNDIPSSPDRNYALMYSDDKGYQGEYSIVPNLEGIPDTVTTRMPMGGARVITFTRPNDVNNDGVNDEDPALPVSNMSQNIKFKNLENYDKATAFVDYYADETGSHIAEPGLFYLGQSSTNVKFEDTELVMGPDTRNQIPVLQRQITKFLEFRFRVGKDNPSLPNVTGIRTSLSGIATELNLSTGEGVPESAVTCNYMASKVPGPGDPGYDPENPSSDNLADIQYKYQFTVLDFLGRFEQVDNTRNILTVWAQLDNGEERVRSIDISSYLANFAHLCMVARIDIDVSSDNLNLGVVFSEFETGLWEYYNIGKK</sequence>
<dbReference type="RefSeq" id="WP_122298305.1">
    <property type="nucleotide sequence ID" value="NZ_BQNZ01000003.1"/>
</dbReference>
<gene>
    <name evidence="1" type="ORF">CE91St3_31960</name>
</gene>
<organism evidence="1 2">
    <name type="scientific">Parabacteroides merdae</name>
    <dbReference type="NCBI Taxonomy" id="46503"/>
    <lineage>
        <taxon>Bacteria</taxon>
        <taxon>Pseudomonadati</taxon>
        <taxon>Bacteroidota</taxon>
        <taxon>Bacteroidia</taxon>
        <taxon>Bacteroidales</taxon>
        <taxon>Tannerellaceae</taxon>
        <taxon>Parabacteroides</taxon>
    </lineage>
</organism>
<proteinExistence type="predicted"/>
<dbReference type="PROSITE" id="PS51257">
    <property type="entry name" value="PROKAR_LIPOPROTEIN"/>
    <property type="match status" value="1"/>
</dbReference>
<evidence type="ECO:0000313" key="1">
    <source>
        <dbReference type="EMBL" id="GKH73333.1"/>
    </source>
</evidence>